<evidence type="ECO:0000313" key="4">
    <source>
        <dbReference type="Proteomes" id="UP001151071"/>
    </source>
</evidence>
<proteinExistence type="predicted"/>
<name>A0A9X3Z235_9BACL</name>
<feature type="region of interest" description="Disordered" evidence="1">
    <location>
        <begin position="66"/>
        <end position="95"/>
    </location>
</feature>
<keyword evidence="2" id="KW-0812">Transmembrane</keyword>
<keyword evidence="2" id="KW-1133">Transmembrane helix</keyword>
<reference evidence="3" key="1">
    <citation type="submission" date="2022-12" db="EMBL/GenBank/DDBJ databases">
        <title>Draft genome sequence of the thermophilic strain Brevibacillus thermoruber HT42, isolated from Los Humeros, Puebla, Mexico, with biotechnological potential.</title>
        <authorList>
            <person name="Lara Sanchez J."/>
            <person name="Solis Palacios R."/>
            <person name="Bustos Baena A.S."/>
            <person name="Ruz Baez A.E."/>
            <person name="Espinosa Luna G."/>
            <person name="Oliart Ros R.M."/>
        </authorList>
    </citation>
    <scope>NUCLEOTIDE SEQUENCE</scope>
    <source>
        <strain evidence="3">HT42</strain>
    </source>
</reference>
<accession>A0A9X3Z235</accession>
<evidence type="ECO:0000256" key="2">
    <source>
        <dbReference type="SAM" id="Phobius"/>
    </source>
</evidence>
<gene>
    <name evidence="3" type="ORF">O3V59_03210</name>
</gene>
<dbReference type="Proteomes" id="UP001151071">
    <property type="component" value="Unassembled WGS sequence"/>
</dbReference>
<keyword evidence="4" id="KW-1185">Reference proteome</keyword>
<protein>
    <submittedName>
        <fullName evidence="3">Uncharacterized protein</fullName>
    </submittedName>
</protein>
<feature type="transmembrane region" description="Helical" evidence="2">
    <location>
        <begin position="36"/>
        <end position="54"/>
    </location>
</feature>
<dbReference type="AlphaFoldDB" id="A0A9X3Z235"/>
<feature type="transmembrane region" description="Helical" evidence="2">
    <location>
        <begin position="12"/>
        <end position="30"/>
    </location>
</feature>
<feature type="compositionally biased region" description="Low complexity" evidence="1">
    <location>
        <begin position="66"/>
        <end position="75"/>
    </location>
</feature>
<comment type="caution">
    <text evidence="3">The sequence shown here is derived from an EMBL/GenBank/DDBJ whole genome shotgun (WGS) entry which is preliminary data.</text>
</comment>
<dbReference type="RefSeq" id="WP_029098972.1">
    <property type="nucleotide sequence ID" value="NZ_JAPYYP010000002.1"/>
</dbReference>
<sequence length="121" mass="13115">MWGTIWLNTGIGFLGFVMTLATALAGNIWLVSLERAFTAFILFFLAAFPLRWLLARVMDTSEAAAGKAAADGTDASPESGEQQTAPDDEPFMPLNTNQIDRIAPVQDPSVVADVVRRLTDE</sequence>
<evidence type="ECO:0000256" key="1">
    <source>
        <dbReference type="SAM" id="MobiDB-lite"/>
    </source>
</evidence>
<dbReference type="EMBL" id="JAPYYP010000002">
    <property type="protein sequence ID" value="MDA5107357.1"/>
    <property type="molecule type" value="Genomic_DNA"/>
</dbReference>
<evidence type="ECO:0000313" key="3">
    <source>
        <dbReference type="EMBL" id="MDA5107357.1"/>
    </source>
</evidence>
<keyword evidence="2" id="KW-0472">Membrane</keyword>
<organism evidence="3 4">
    <name type="scientific">Brevibacillus thermoruber</name>
    <dbReference type="NCBI Taxonomy" id="33942"/>
    <lineage>
        <taxon>Bacteria</taxon>
        <taxon>Bacillati</taxon>
        <taxon>Bacillota</taxon>
        <taxon>Bacilli</taxon>
        <taxon>Bacillales</taxon>
        <taxon>Paenibacillaceae</taxon>
        <taxon>Brevibacillus</taxon>
    </lineage>
</organism>